<dbReference type="InterPro" id="IPR050237">
    <property type="entry name" value="ATP-dep_AMP-bd_enzyme"/>
</dbReference>
<dbReference type="GO" id="GO:0016878">
    <property type="term" value="F:acid-thiol ligase activity"/>
    <property type="evidence" value="ECO:0007669"/>
    <property type="project" value="UniProtKB-ARBA"/>
</dbReference>
<dbReference type="SUPFAM" id="SSF56801">
    <property type="entry name" value="Acetyl-CoA synthetase-like"/>
    <property type="match status" value="1"/>
</dbReference>
<dbReference type="Proteomes" id="UP000321328">
    <property type="component" value="Unassembled WGS sequence"/>
</dbReference>
<organism evidence="3 4">
    <name type="scientific">Pseudonocardia asaccharolytica DSM 44247 = NBRC 16224</name>
    <dbReference type="NCBI Taxonomy" id="1123024"/>
    <lineage>
        <taxon>Bacteria</taxon>
        <taxon>Bacillati</taxon>
        <taxon>Actinomycetota</taxon>
        <taxon>Actinomycetes</taxon>
        <taxon>Pseudonocardiales</taxon>
        <taxon>Pseudonocardiaceae</taxon>
        <taxon>Pseudonocardia</taxon>
    </lineage>
</organism>
<comment type="caution">
    <text evidence="3">The sequence shown here is derived from an EMBL/GenBank/DDBJ whole genome shotgun (WGS) entry which is preliminary data.</text>
</comment>
<sequence length="392" mass="39426">MTALEVVPVDGSPRAVARLADALGAALDGTGPAVAPVAGPGAVPAGEPAPGTAVVIATSGSTGLPKHVMLTTAALTASARATERHLGGPARWLLALPAEHVAGVQVIVRALLAGAPPVVQDLHDGFRPAEFAAATARLTGEAAGARRCTSLVPTQVLRILDAGGPPLDALCGYDAVLVGGAALDAGLRARAEAAGVAVVATYGMSETAGGCVYDGIPLDGVRVRLDADERILLGGPTLAAGYLGRPDETAAAFTDGWFRTGDLGRWDGTRLTVLGRADDMIVTGGKKIAPAAVERALAAQPGVGAACVVGLPDPQWGEVVGAALVLTGPSDLERLRAAVRADLGRAAVPRRVRVVPELPLRGVGKPDRAAVRALLTAEKGDTNSEDADAPNR</sequence>
<accession>A0A511CUX6</accession>
<dbReference type="PANTHER" id="PTHR43767:SF1">
    <property type="entry name" value="NONRIBOSOMAL PEPTIDE SYNTHASE PES1 (EUROFUNG)-RELATED"/>
    <property type="match status" value="1"/>
</dbReference>
<reference evidence="3 4" key="1">
    <citation type="submission" date="2019-07" db="EMBL/GenBank/DDBJ databases">
        <title>Whole genome shotgun sequence of Pseudonocardia asaccharolytica NBRC 16224.</title>
        <authorList>
            <person name="Hosoyama A."/>
            <person name="Uohara A."/>
            <person name="Ohji S."/>
            <person name="Ichikawa N."/>
        </authorList>
    </citation>
    <scope>NUCLEOTIDE SEQUENCE [LARGE SCALE GENOMIC DNA]</scope>
    <source>
        <strain evidence="3 4">NBRC 16224</strain>
    </source>
</reference>
<keyword evidence="4" id="KW-1185">Reference proteome</keyword>
<gene>
    <name evidence="3" type="primary">menE</name>
    <name evidence="3" type="ORF">PA7_02130</name>
</gene>
<dbReference type="Pfam" id="PF00501">
    <property type="entry name" value="AMP-binding"/>
    <property type="match status" value="1"/>
</dbReference>
<dbReference type="AlphaFoldDB" id="A0A511CUX6"/>
<protein>
    <submittedName>
        <fullName evidence="3">O-succinylbenzoic acid--CoA ligase</fullName>
    </submittedName>
</protein>
<dbReference type="Gene3D" id="3.40.50.12780">
    <property type="entry name" value="N-terminal domain of ligase-like"/>
    <property type="match status" value="1"/>
</dbReference>
<evidence type="ECO:0000259" key="2">
    <source>
        <dbReference type="Pfam" id="PF13193"/>
    </source>
</evidence>
<dbReference type="InterPro" id="IPR025110">
    <property type="entry name" value="AMP-bd_C"/>
</dbReference>
<dbReference type="InterPro" id="IPR042099">
    <property type="entry name" value="ANL_N_sf"/>
</dbReference>
<evidence type="ECO:0000259" key="1">
    <source>
        <dbReference type="Pfam" id="PF00501"/>
    </source>
</evidence>
<name>A0A511CUX6_9PSEU</name>
<proteinExistence type="predicted"/>
<dbReference type="InterPro" id="IPR020845">
    <property type="entry name" value="AMP-binding_CS"/>
</dbReference>
<dbReference type="PROSITE" id="PS00455">
    <property type="entry name" value="AMP_BINDING"/>
    <property type="match status" value="1"/>
</dbReference>
<evidence type="ECO:0000313" key="4">
    <source>
        <dbReference type="Proteomes" id="UP000321328"/>
    </source>
</evidence>
<dbReference type="PANTHER" id="PTHR43767">
    <property type="entry name" value="LONG-CHAIN-FATTY-ACID--COA LIGASE"/>
    <property type="match status" value="1"/>
</dbReference>
<dbReference type="Gene3D" id="3.30.300.30">
    <property type="match status" value="1"/>
</dbReference>
<dbReference type="Pfam" id="PF13193">
    <property type="entry name" value="AMP-binding_C"/>
    <property type="match status" value="1"/>
</dbReference>
<keyword evidence="3" id="KW-0436">Ligase</keyword>
<dbReference type="STRING" id="1123024.GCA_000423625_00974"/>
<feature type="domain" description="AMP-dependent synthetase/ligase" evidence="1">
    <location>
        <begin position="49"/>
        <end position="217"/>
    </location>
</feature>
<dbReference type="NCBIfam" id="NF005877">
    <property type="entry name" value="PRK07824.1"/>
    <property type="match status" value="1"/>
</dbReference>
<feature type="domain" description="AMP-binding enzyme C-terminal" evidence="2">
    <location>
        <begin position="293"/>
        <end position="365"/>
    </location>
</feature>
<dbReference type="EMBL" id="BJVI01000001">
    <property type="protein sequence ID" value="GEL16376.1"/>
    <property type="molecule type" value="Genomic_DNA"/>
</dbReference>
<dbReference type="InterPro" id="IPR000873">
    <property type="entry name" value="AMP-dep_synth/lig_dom"/>
</dbReference>
<dbReference type="InterPro" id="IPR045851">
    <property type="entry name" value="AMP-bd_C_sf"/>
</dbReference>
<evidence type="ECO:0000313" key="3">
    <source>
        <dbReference type="EMBL" id="GEL16376.1"/>
    </source>
</evidence>